<dbReference type="AlphaFoldDB" id="A0AA38GDN1"/>
<evidence type="ECO:0000313" key="8">
    <source>
        <dbReference type="EMBL" id="KAH9321286.1"/>
    </source>
</evidence>
<reference evidence="8 9" key="1">
    <citation type="journal article" date="2021" name="Nat. Plants">
        <title>The Taxus genome provides insights into paclitaxel biosynthesis.</title>
        <authorList>
            <person name="Xiong X."/>
            <person name="Gou J."/>
            <person name="Liao Q."/>
            <person name="Li Y."/>
            <person name="Zhou Q."/>
            <person name="Bi G."/>
            <person name="Li C."/>
            <person name="Du R."/>
            <person name="Wang X."/>
            <person name="Sun T."/>
            <person name="Guo L."/>
            <person name="Liang H."/>
            <person name="Lu P."/>
            <person name="Wu Y."/>
            <person name="Zhang Z."/>
            <person name="Ro D.K."/>
            <person name="Shang Y."/>
            <person name="Huang S."/>
            <person name="Yan J."/>
        </authorList>
    </citation>
    <scope>NUCLEOTIDE SEQUENCE [LARGE SCALE GENOMIC DNA]</scope>
    <source>
        <strain evidence="8">Ta-2019</strain>
    </source>
</reference>
<dbReference type="PANTHER" id="PTHR31376:SF105">
    <property type="entry name" value="PURINE PERMEASE-RELATED"/>
    <property type="match status" value="1"/>
</dbReference>
<feature type="transmembrane region" description="Helical" evidence="7">
    <location>
        <begin position="182"/>
        <end position="204"/>
    </location>
</feature>
<comment type="similarity">
    <text evidence="2">Belongs to the purine permeases (TC 2.A.7.14) family.</text>
</comment>
<evidence type="ECO:0000256" key="3">
    <source>
        <dbReference type="ARBA" id="ARBA00022448"/>
    </source>
</evidence>
<feature type="transmembrane region" description="Helical" evidence="7">
    <location>
        <begin position="575"/>
        <end position="595"/>
    </location>
</feature>
<comment type="subcellular location">
    <subcellularLocation>
        <location evidence="1">Membrane</location>
        <topology evidence="1">Multi-pass membrane protein</topology>
    </subcellularLocation>
</comment>
<protein>
    <recommendedName>
        <fullName evidence="10">Drug/metabolite transporter</fullName>
    </recommendedName>
</protein>
<dbReference type="InterPro" id="IPR037185">
    <property type="entry name" value="EmrE-like"/>
</dbReference>
<keyword evidence="9" id="KW-1185">Reference proteome</keyword>
<feature type="transmembrane region" description="Helical" evidence="7">
    <location>
        <begin position="211"/>
        <end position="231"/>
    </location>
</feature>
<evidence type="ECO:0000256" key="2">
    <source>
        <dbReference type="ARBA" id="ARBA00006213"/>
    </source>
</evidence>
<feature type="transmembrane region" description="Helical" evidence="7">
    <location>
        <begin position="519"/>
        <end position="540"/>
    </location>
</feature>
<evidence type="ECO:0000256" key="7">
    <source>
        <dbReference type="SAM" id="Phobius"/>
    </source>
</evidence>
<dbReference type="Proteomes" id="UP000824469">
    <property type="component" value="Unassembled WGS sequence"/>
</dbReference>
<evidence type="ECO:0000313" key="9">
    <source>
        <dbReference type="Proteomes" id="UP000824469"/>
    </source>
</evidence>
<feature type="transmembrane region" description="Helical" evidence="7">
    <location>
        <begin position="607"/>
        <end position="628"/>
    </location>
</feature>
<dbReference type="PANTHER" id="PTHR31376">
    <property type="entry name" value="OS09G0467300 PROTEIN-RELATED"/>
    <property type="match status" value="1"/>
</dbReference>
<feature type="transmembrane region" description="Helical" evidence="7">
    <location>
        <begin position="350"/>
        <end position="371"/>
    </location>
</feature>
<dbReference type="SUPFAM" id="SSF103481">
    <property type="entry name" value="Multidrug resistance efflux transporter EmrE"/>
    <property type="match status" value="3"/>
</dbReference>
<evidence type="ECO:0000256" key="6">
    <source>
        <dbReference type="ARBA" id="ARBA00023136"/>
    </source>
</evidence>
<feature type="transmembrane region" description="Helical" evidence="7">
    <location>
        <begin position="155"/>
        <end position="176"/>
    </location>
</feature>
<dbReference type="GO" id="GO:0005345">
    <property type="term" value="F:purine nucleobase transmembrane transporter activity"/>
    <property type="evidence" value="ECO:0007669"/>
    <property type="project" value="UniProtKB-ARBA"/>
</dbReference>
<gene>
    <name evidence="8" type="ORF">KI387_015925</name>
</gene>
<evidence type="ECO:0000256" key="4">
    <source>
        <dbReference type="ARBA" id="ARBA00022692"/>
    </source>
</evidence>
<feature type="transmembrane region" description="Helical" evidence="7">
    <location>
        <begin position="451"/>
        <end position="470"/>
    </location>
</feature>
<feature type="transmembrane region" description="Helical" evidence="7">
    <location>
        <begin position="279"/>
        <end position="300"/>
    </location>
</feature>
<evidence type="ECO:0000256" key="5">
    <source>
        <dbReference type="ARBA" id="ARBA00022989"/>
    </source>
</evidence>
<organism evidence="8 9">
    <name type="scientific">Taxus chinensis</name>
    <name type="common">Chinese yew</name>
    <name type="synonym">Taxus wallichiana var. chinensis</name>
    <dbReference type="NCBI Taxonomy" id="29808"/>
    <lineage>
        <taxon>Eukaryota</taxon>
        <taxon>Viridiplantae</taxon>
        <taxon>Streptophyta</taxon>
        <taxon>Embryophyta</taxon>
        <taxon>Tracheophyta</taxon>
        <taxon>Spermatophyta</taxon>
        <taxon>Pinopsida</taxon>
        <taxon>Pinidae</taxon>
        <taxon>Conifers II</taxon>
        <taxon>Cupressales</taxon>
        <taxon>Taxaceae</taxon>
        <taxon>Taxus</taxon>
    </lineage>
</organism>
<name>A0AA38GDN1_TAXCH</name>
<feature type="transmembrane region" description="Helical" evidence="7">
    <location>
        <begin position="640"/>
        <end position="665"/>
    </location>
</feature>
<keyword evidence="5 7" id="KW-1133">Transmembrane helix</keyword>
<feature type="transmembrane region" description="Helical" evidence="7">
    <location>
        <begin position="546"/>
        <end position="568"/>
    </location>
</feature>
<keyword evidence="4 7" id="KW-0812">Transmembrane</keyword>
<comment type="caution">
    <text evidence="8">The sequence shown here is derived from an EMBL/GenBank/DDBJ whole genome shotgun (WGS) entry which is preliminary data.</text>
</comment>
<proteinExistence type="inferred from homology"/>
<dbReference type="EMBL" id="JAHRHJ020000003">
    <property type="protein sequence ID" value="KAH9321286.1"/>
    <property type="molecule type" value="Genomic_DNA"/>
</dbReference>
<dbReference type="GO" id="GO:0015211">
    <property type="term" value="F:purine nucleoside transmembrane transporter activity"/>
    <property type="evidence" value="ECO:0007669"/>
    <property type="project" value="InterPro"/>
</dbReference>
<keyword evidence="3" id="KW-0813">Transport</keyword>
<evidence type="ECO:0008006" key="10">
    <source>
        <dbReference type="Google" id="ProtNLM"/>
    </source>
</evidence>
<feature type="transmembrane region" description="Helical" evidence="7">
    <location>
        <begin position="117"/>
        <end position="134"/>
    </location>
</feature>
<accession>A0AA38GDN1</accession>
<feature type="transmembrane region" description="Helical" evidence="7">
    <location>
        <begin position="482"/>
        <end position="503"/>
    </location>
</feature>
<dbReference type="GO" id="GO:0016020">
    <property type="term" value="C:membrane"/>
    <property type="evidence" value="ECO:0007669"/>
    <property type="project" value="UniProtKB-SubCell"/>
</dbReference>
<feature type="transmembrane region" description="Helical" evidence="7">
    <location>
        <begin position="87"/>
        <end position="111"/>
    </location>
</feature>
<dbReference type="Pfam" id="PF16913">
    <property type="entry name" value="PUNUT"/>
    <property type="match status" value="2"/>
</dbReference>
<dbReference type="OMA" id="WIPGTEV"/>
<sequence length="669" mass="73774">MAEPSFGERSVFLHSKYLKTAKLITSIVTSVTEEEMVTASGEDVKYDYLVLATGTAYDGPPTKADRLQQIESDVRMETKKKSLIHKIVLMLNSAAVCFGSVAGVLLLRVYYHHGGKTIWLTAFVQTAPFPLLILPIWISSSRKQASSDSYVTPKLFLACVLLGVLIGMDNVCYTWVFSYLPMSTLALLSASQLAFNAAFAFLLVHQKFTPYSINAVILLTASPVLLAFQSSSDKIKDVTTGQYWEGIIITILAAAMYGINLPLIELLHKKTMRRVTNLLAMEMHLIASFSATVVCGIGMIINNDLQAMAREARASDAGEFNYYMVHVARAICWQLYYFGVFRVIFFTSALFTSSLLAVSIPVSNLAGVILFQDKINGKKVMALVMALWGFASFLYGEHETSKLQPSIMAEENQQRRQSQCAINFDHTKRDMVLSKDANGMETKKKSLTHKIVLLLNSAALCIGAASGVLLNRLYYLQGGKRVSLTAFLQSAGFPILILPIWISSCRKKTSLDSHVTPKLFLACILLGVSTGVDNLFYAWVFSYMPLSTLALLGASQLVFNAAFSFLLVKHKFSPYSINAVVLLTMGPLLLALQTSSDKIKDLSTGRHWVGVIVTILAAALHGFTLPLIELVCKKITRKVTYLLVMEMQLIMSFSSTVVCGIGMIINKEF</sequence>
<evidence type="ECO:0000256" key="1">
    <source>
        <dbReference type="ARBA" id="ARBA00004141"/>
    </source>
</evidence>
<feature type="transmembrane region" description="Helical" evidence="7">
    <location>
        <begin position="243"/>
        <end position="267"/>
    </location>
</feature>
<keyword evidence="6 7" id="KW-0472">Membrane</keyword>
<dbReference type="InterPro" id="IPR030182">
    <property type="entry name" value="PUP_plant"/>
</dbReference>